<dbReference type="Proteomes" id="UP000044026">
    <property type="component" value="Unassembled WGS sequence"/>
</dbReference>
<organism evidence="1 2">
    <name type="scientific">Capnocytophaga canimorsus</name>
    <dbReference type="NCBI Taxonomy" id="28188"/>
    <lineage>
        <taxon>Bacteria</taxon>
        <taxon>Pseudomonadati</taxon>
        <taxon>Bacteroidota</taxon>
        <taxon>Flavobacteriia</taxon>
        <taxon>Flavobacteriales</taxon>
        <taxon>Flavobacteriaceae</taxon>
        <taxon>Capnocytophaga</taxon>
    </lineage>
</organism>
<gene>
    <name evidence="1" type="ORF">CCAN12_680064</name>
</gene>
<dbReference type="GO" id="GO:0016301">
    <property type="term" value="F:kinase activity"/>
    <property type="evidence" value="ECO:0007669"/>
    <property type="project" value="UniProtKB-KW"/>
</dbReference>
<keyword evidence="1" id="KW-0808">Transferase</keyword>
<dbReference type="InterPro" id="IPR043129">
    <property type="entry name" value="ATPase_NBD"/>
</dbReference>
<evidence type="ECO:0000313" key="2">
    <source>
        <dbReference type="Proteomes" id="UP000044026"/>
    </source>
</evidence>
<dbReference type="GO" id="GO:0005524">
    <property type="term" value="F:ATP binding"/>
    <property type="evidence" value="ECO:0007669"/>
    <property type="project" value="InterPro"/>
</dbReference>
<accession>A0A0B7HCM6</accession>
<dbReference type="PANTHER" id="PTHR30605">
    <property type="entry name" value="ANHYDRO-N-ACETYLMURAMIC ACID KINASE"/>
    <property type="match status" value="1"/>
</dbReference>
<dbReference type="AlphaFoldDB" id="A0A0B7HCM6"/>
<dbReference type="Pfam" id="PF03702">
    <property type="entry name" value="AnmK"/>
    <property type="match status" value="1"/>
</dbReference>
<evidence type="ECO:0000313" key="1">
    <source>
        <dbReference type="EMBL" id="CEN37050.1"/>
    </source>
</evidence>
<proteinExistence type="predicted"/>
<dbReference type="PANTHER" id="PTHR30605:SF0">
    <property type="entry name" value="ANHYDRO-N-ACETYLMURAMIC ACID KINASE"/>
    <property type="match status" value="1"/>
</dbReference>
<name>A0A0B7HCM6_9FLAO</name>
<dbReference type="EMBL" id="CDOE01000065">
    <property type="protein sequence ID" value="CEN37050.1"/>
    <property type="molecule type" value="Genomic_DNA"/>
</dbReference>
<reference evidence="1 2" key="1">
    <citation type="submission" date="2015-01" db="EMBL/GenBank/DDBJ databases">
        <authorList>
            <person name="Xiang T."/>
            <person name="Song Y."/>
            <person name="Huang L."/>
            <person name="Wang B."/>
            <person name="Wu P."/>
        </authorList>
    </citation>
    <scope>NUCLEOTIDE SEQUENCE [LARGE SCALE GENOMIC DNA]</scope>
    <source>
        <strain evidence="1 2">Cc12</strain>
    </source>
</reference>
<dbReference type="GO" id="GO:0006040">
    <property type="term" value="P:amino sugar metabolic process"/>
    <property type="evidence" value="ECO:0007669"/>
    <property type="project" value="InterPro"/>
</dbReference>
<keyword evidence="1" id="KW-0418">Kinase</keyword>
<dbReference type="Gene3D" id="3.30.420.40">
    <property type="match status" value="2"/>
</dbReference>
<dbReference type="SUPFAM" id="SSF53067">
    <property type="entry name" value="Actin-like ATPase domain"/>
    <property type="match status" value="1"/>
</dbReference>
<dbReference type="InterPro" id="IPR005338">
    <property type="entry name" value="Anhydro_N_Ac-Mur_kinase"/>
</dbReference>
<sequence>MKGYKIIGLMSGTSLDGLDIAFCHFKKENEQWFFDIEAAKSISYDQNMRESLKNAVHLSAEQLLRLHNQYGKWLGEQTQLFISEKKINPQTIASHGHTVFYQPQNGFTLQIGSGQHLSNVVQLPVICDFPCGRCCFGRTRCTLSPHWRSTSVCRIRFLPEFWEVSVTFLLKREGKRIAYDIGIANMILNHLCRKIGKNYDHNGNLAKNGKLLPTLLERLNKLPYYQTDYPKSTGFEWFSKEILPIVESIDAKVEDLLYTAVHHICGQIKINVEKHLSPFKKQKLLITGGGALNTFLIETLKEKLDKQIEIIVPEKQIIEFKEALIFAFMGVLRLENQINILSSVTGARKDSCGGILFLPQ</sequence>
<dbReference type="GO" id="GO:0009254">
    <property type="term" value="P:peptidoglycan turnover"/>
    <property type="evidence" value="ECO:0007669"/>
    <property type="project" value="InterPro"/>
</dbReference>
<protein>
    <submittedName>
        <fullName evidence="1">AnhMurNAc kinase</fullName>
    </submittedName>
</protein>
<dbReference type="GO" id="GO:0016773">
    <property type="term" value="F:phosphotransferase activity, alcohol group as acceptor"/>
    <property type="evidence" value="ECO:0007669"/>
    <property type="project" value="InterPro"/>
</dbReference>